<reference evidence="1" key="1">
    <citation type="submission" date="2018-05" db="EMBL/GenBank/DDBJ databases">
        <authorList>
            <person name="Lanie J.A."/>
            <person name="Ng W.-L."/>
            <person name="Kazmierczak K.M."/>
            <person name="Andrzejewski T.M."/>
            <person name="Davidsen T.M."/>
            <person name="Wayne K.J."/>
            <person name="Tettelin H."/>
            <person name="Glass J.I."/>
            <person name="Rusch D."/>
            <person name="Podicherti R."/>
            <person name="Tsui H.-C.T."/>
            <person name="Winkler M.E."/>
        </authorList>
    </citation>
    <scope>NUCLEOTIDE SEQUENCE</scope>
</reference>
<dbReference type="InterPro" id="IPR036412">
    <property type="entry name" value="HAD-like_sf"/>
</dbReference>
<accession>A0A382XHL9</accession>
<proteinExistence type="predicted"/>
<evidence type="ECO:0008006" key="2">
    <source>
        <dbReference type="Google" id="ProtNLM"/>
    </source>
</evidence>
<dbReference type="Pfam" id="PF08645">
    <property type="entry name" value="PNK3P"/>
    <property type="match status" value="1"/>
</dbReference>
<dbReference type="SUPFAM" id="SSF56784">
    <property type="entry name" value="HAD-like"/>
    <property type="match status" value="1"/>
</dbReference>
<evidence type="ECO:0000313" key="1">
    <source>
        <dbReference type="EMBL" id="SVD70592.1"/>
    </source>
</evidence>
<dbReference type="GO" id="GO:0016791">
    <property type="term" value="F:phosphatase activity"/>
    <property type="evidence" value="ECO:0007669"/>
    <property type="project" value="InterPro"/>
</dbReference>
<dbReference type="PANTHER" id="PTHR42891">
    <property type="entry name" value="D-GLYCERO-BETA-D-MANNO-HEPTOSE-1,7-BISPHOSPHATE 7-PHOSPHATASE"/>
    <property type="match status" value="1"/>
</dbReference>
<organism evidence="1">
    <name type="scientific">marine metagenome</name>
    <dbReference type="NCBI Taxonomy" id="408172"/>
    <lineage>
        <taxon>unclassified sequences</taxon>
        <taxon>metagenomes</taxon>
        <taxon>ecological metagenomes</taxon>
    </lineage>
</organism>
<gene>
    <name evidence="1" type="ORF">METZ01_LOCUS423446</name>
</gene>
<name>A0A382XHL9_9ZZZZ</name>
<sequence length="84" mass="9942">MPIKTIFLDRDGVINKEVNYLHKIDDFEFIDGIFDTCQHFQSLGYKIIIITNQSGISRGYYTENDYQKVTQWMLNQFANEDINI</sequence>
<dbReference type="AlphaFoldDB" id="A0A382XHL9"/>
<dbReference type="EMBL" id="UINC01167864">
    <property type="protein sequence ID" value="SVD70592.1"/>
    <property type="molecule type" value="Genomic_DNA"/>
</dbReference>
<dbReference type="InterPro" id="IPR006549">
    <property type="entry name" value="HAD-SF_hydro_IIIA"/>
</dbReference>
<dbReference type="NCBIfam" id="TIGR01662">
    <property type="entry name" value="HAD-SF-IIIA"/>
    <property type="match status" value="1"/>
</dbReference>
<dbReference type="InterPro" id="IPR013954">
    <property type="entry name" value="PNK3P"/>
</dbReference>
<protein>
    <recommendedName>
        <fullName evidence="2">D,D-heptose 1,7-bisphosphate phosphatase</fullName>
    </recommendedName>
</protein>
<dbReference type="GO" id="GO:0005975">
    <property type="term" value="P:carbohydrate metabolic process"/>
    <property type="evidence" value="ECO:0007669"/>
    <property type="project" value="InterPro"/>
</dbReference>
<dbReference type="InterPro" id="IPR004446">
    <property type="entry name" value="Heptose_bisP_phosphatase"/>
</dbReference>
<feature type="non-terminal residue" evidence="1">
    <location>
        <position position="84"/>
    </location>
</feature>
<dbReference type="PANTHER" id="PTHR42891:SF1">
    <property type="entry name" value="D-GLYCERO-BETA-D-MANNO-HEPTOSE-1,7-BISPHOSPHATE 7-PHOSPHATASE"/>
    <property type="match status" value="1"/>
</dbReference>
<dbReference type="Gene3D" id="3.40.50.1000">
    <property type="entry name" value="HAD superfamily/HAD-like"/>
    <property type="match status" value="1"/>
</dbReference>
<dbReference type="InterPro" id="IPR023214">
    <property type="entry name" value="HAD_sf"/>
</dbReference>